<sequence>MVSTMGWLSNITFSSSSSSSASSSSPFRSANGESPKKKTSDDGRGWIFRSRRKLTRQRKQLLICTGGGDQDGGGGAVNNHKCSGSSSSFPETTSAAGTPQPLPLPELAADSRWKKSVFGGREARKNNENCFESRSRSTRRNQDRNGLESYHTDFGLEVPNRIWSAPASPFSSPTFSPHSPSAGDLLPHLVPVGNQVWSAPEMPTCDMTSALPPPSLSEYSTQSHDNSPIQSPSNRSPCRNVKIPPGATSPLPPRLSIEVSTARREVNGYAEVHPLPLPPGASLSLPSPHAILTPKPESQPVKGQWQKGKLIGRGTFGSVYVATNRETGALCAMVFGGREARKNNENCFESRSRSTRRNQDRNGLESYHTDFGLEVPNRIWSAPASPFSSPTFSPHSPSAGDLLPHLVPVGNQVWSAPEMPTCDMTSALPPPSLSEYSTQSHDNSPIQSPSNRSPCRNVKIPPGATSPLPPRLSIEVSTARREVNGYAEVHPLPLPPGASLSLPSPHAILTPKPESQPVKGQWQKGKLIGRGTFGSVYVATNRETGALCAMKEVELFPEDPKSAECIKQLQQEIKVLSQLKHPNIVQYYGSEIVDDRFYIYLEFVHPGSIDKYVHEHCGAITEAVVRNFARHILSGLAYLHSTKTIHRDIKGANLLVDSYGVVKLADFGMAKHLSGHVGNLSLKGSPYWMAPELMQAEMHKDSSSDLALAVDIWSLGLGCTIIEMFTGKPPWSEYEGAAAMFKVMKDAPPIPETLSPEGKDFLCCCFQRNPAERPTAAMLLEHRFLKNSQQQDVLPGSQASNGMNYADKSHSPIELERKFDQSLMIPATIGSQSSAFPICTVCNSNTTSLLQMLCVVPTAMLKHIAFSDDWWKGNDSCLSAHSSAEKRLLTCRCAVLDETLVGDSQPLSVL</sequence>
<dbReference type="EMBL" id="VIEB01000185">
    <property type="protein sequence ID" value="TQE01974.1"/>
    <property type="molecule type" value="Genomic_DNA"/>
</dbReference>
<feature type="compositionally biased region" description="Basic and acidic residues" evidence="10">
    <location>
        <begin position="34"/>
        <end position="44"/>
    </location>
</feature>
<evidence type="ECO:0000256" key="9">
    <source>
        <dbReference type="PROSITE-ProRule" id="PRU10141"/>
    </source>
</evidence>
<comment type="catalytic activity">
    <reaction evidence="7">
        <text>L-threonyl-[protein] + ATP = O-phospho-L-threonyl-[protein] + ADP + H(+)</text>
        <dbReference type="Rhea" id="RHEA:46608"/>
        <dbReference type="Rhea" id="RHEA-COMP:11060"/>
        <dbReference type="Rhea" id="RHEA-COMP:11605"/>
        <dbReference type="ChEBI" id="CHEBI:15378"/>
        <dbReference type="ChEBI" id="CHEBI:30013"/>
        <dbReference type="ChEBI" id="CHEBI:30616"/>
        <dbReference type="ChEBI" id="CHEBI:61977"/>
        <dbReference type="ChEBI" id="CHEBI:456216"/>
        <dbReference type="EC" id="2.7.11.25"/>
    </reaction>
</comment>
<dbReference type="GO" id="GO:0005737">
    <property type="term" value="C:cytoplasm"/>
    <property type="evidence" value="ECO:0007669"/>
    <property type="project" value="TreeGrafter"/>
</dbReference>
<evidence type="ECO:0000313" key="12">
    <source>
        <dbReference type="EMBL" id="TQE01974.1"/>
    </source>
</evidence>
<dbReference type="SMART" id="SM00220">
    <property type="entry name" value="S_TKc"/>
    <property type="match status" value="1"/>
</dbReference>
<keyword evidence="4 9" id="KW-0547">Nucleotide-binding</keyword>
<evidence type="ECO:0000259" key="11">
    <source>
        <dbReference type="PROSITE" id="PS50011"/>
    </source>
</evidence>
<feature type="compositionally biased region" description="Gly residues" evidence="10">
    <location>
        <begin position="65"/>
        <end position="76"/>
    </location>
</feature>
<dbReference type="Gene3D" id="1.10.510.10">
    <property type="entry name" value="Transferase(Phosphotransferase) domain 1"/>
    <property type="match status" value="1"/>
</dbReference>
<evidence type="ECO:0000256" key="5">
    <source>
        <dbReference type="ARBA" id="ARBA00022777"/>
    </source>
</evidence>
<name>A0A540MT54_MALBA</name>
<feature type="domain" description="Protein kinase" evidence="11">
    <location>
        <begin position="522"/>
        <end position="785"/>
    </location>
</feature>
<evidence type="ECO:0000256" key="3">
    <source>
        <dbReference type="ARBA" id="ARBA00022679"/>
    </source>
</evidence>
<evidence type="ECO:0000256" key="1">
    <source>
        <dbReference type="ARBA" id="ARBA00006529"/>
    </source>
</evidence>
<feature type="compositionally biased region" description="Polar residues" evidence="10">
    <location>
        <begin position="217"/>
        <end position="237"/>
    </location>
</feature>
<protein>
    <recommendedName>
        <fullName evidence="2">mitogen-activated protein kinase kinase kinase</fullName>
        <ecNumber evidence="2">2.7.11.25</ecNumber>
    </recommendedName>
</protein>
<evidence type="ECO:0000313" key="13">
    <source>
        <dbReference type="Proteomes" id="UP000315295"/>
    </source>
</evidence>
<keyword evidence="13" id="KW-1185">Reference proteome</keyword>
<organism evidence="12 13">
    <name type="scientific">Malus baccata</name>
    <name type="common">Siberian crab apple</name>
    <name type="synonym">Pyrus baccata</name>
    <dbReference type="NCBI Taxonomy" id="106549"/>
    <lineage>
        <taxon>Eukaryota</taxon>
        <taxon>Viridiplantae</taxon>
        <taxon>Streptophyta</taxon>
        <taxon>Embryophyta</taxon>
        <taxon>Tracheophyta</taxon>
        <taxon>Spermatophyta</taxon>
        <taxon>Magnoliopsida</taxon>
        <taxon>eudicotyledons</taxon>
        <taxon>Gunneridae</taxon>
        <taxon>Pentapetalae</taxon>
        <taxon>rosids</taxon>
        <taxon>fabids</taxon>
        <taxon>Rosales</taxon>
        <taxon>Rosaceae</taxon>
        <taxon>Amygdaloideae</taxon>
        <taxon>Maleae</taxon>
        <taxon>Malus</taxon>
    </lineage>
</organism>
<evidence type="ECO:0000256" key="6">
    <source>
        <dbReference type="ARBA" id="ARBA00022840"/>
    </source>
</evidence>
<dbReference type="InterPro" id="IPR017441">
    <property type="entry name" value="Protein_kinase_ATP_BS"/>
</dbReference>
<dbReference type="Gene3D" id="3.30.200.20">
    <property type="entry name" value="Phosphorylase Kinase, domain 1"/>
    <property type="match status" value="1"/>
</dbReference>
<dbReference type="GO" id="GO:0005524">
    <property type="term" value="F:ATP binding"/>
    <property type="evidence" value="ECO:0007669"/>
    <property type="project" value="UniProtKB-UniRule"/>
</dbReference>
<evidence type="ECO:0000256" key="4">
    <source>
        <dbReference type="ARBA" id="ARBA00022741"/>
    </source>
</evidence>
<feature type="region of interest" description="Disordered" evidence="10">
    <location>
        <begin position="65"/>
        <end position="108"/>
    </location>
</feature>
<proteinExistence type="inferred from homology"/>
<accession>A0A540MT54</accession>
<dbReference type="InterPro" id="IPR011009">
    <property type="entry name" value="Kinase-like_dom_sf"/>
</dbReference>
<evidence type="ECO:0000256" key="2">
    <source>
        <dbReference type="ARBA" id="ARBA00012406"/>
    </source>
</evidence>
<dbReference type="STRING" id="106549.A0A540MT54"/>
<keyword evidence="5" id="KW-0418">Kinase</keyword>
<evidence type="ECO:0000256" key="8">
    <source>
        <dbReference type="ARBA" id="ARBA00048329"/>
    </source>
</evidence>
<dbReference type="AlphaFoldDB" id="A0A540MT54"/>
<evidence type="ECO:0000256" key="10">
    <source>
        <dbReference type="SAM" id="MobiDB-lite"/>
    </source>
</evidence>
<comment type="similarity">
    <text evidence="1">Belongs to the protein kinase superfamily. STE Ser/Thr protein kinase family. MAP kinase kinase kinase subfamily.</text>
</comment>
<comment type="catalytic activity">
    <reaction evidence="8">
        <text>L-seryl-[protein] + ATP = O-phospho-L-seryl-[protein] + ADP + H(+)</text>
        <dbReference type="Rhea" id="RHEA:17989"/>
        <dbReference type="Rhea" id="RHEA-COMP:9863"/>
        <dbReference type="Rhea" id="RHEA-COMP:11604"/>
        <dbReference type="ChEBI" id="CHEBI:15378"/>
        <dbReference type="ChEBI" id="CHEBI:29999"/>
        <dbReference type="ChEBI" id="CHEBI:30616"/>
        <dbReference type="ChEBI" id="CHEBI:83421"/>
        <dbReference type="ChEBI" id="CHEBI:456216"/>
        <dbReference type="EC" id="2.7.11.25"/>
    </reaction>
</comment>
<comment type="caution">
    <text evidence="12">The sequence shown here is derived from an EMBL/GenBank/DDBJ whole genome shotgun (WGS) entry which is preliminary data.</text>
</comment>
<dbReference type="PANTHER" id="PTHR48016:SF5">
    <property type="entry name" value="MITOGEN-ACTIVATED PROTEIN KINASE KINASE KINASE 5"/>
    <property type="match status" value="1"/>
</dbReference>
<keyword evidence="3" id="KW-0808">Transferase</keyword>
<dbReference type="InterPro" id="IPR050538">
    <property type="entry name" value="MAP_kinase_kinase_kinase"/>
</dbReference>
<feature type="compositionally biased region" description="Basic and acidic residues" evidence="10">
    <location>
        <begin position="124"/>
        <end position="146"/>
    </location>
</feature>
<dbReference type="InterPro" id="IPR000719">
    <property type="entry name" value="Prot_kinase_dom"/>
</dbReference>
<dbReference type="Pfam" id="PF00069">
    <property type="entry name" value="Pkinase"/>
    <property type="match status" value="1"/>
</dbReference>
<feature type="region of interest" description="Disordered" evidence="10">
    <location>
        <begin position="13"/>
        <end position="47"/>
    </location>
</feature>
<dbReference type="Proteomes" id="UP000315295">
    <property type="component" value="Unassembled WGS sequence"/>
</dbReference>
<feature type="region of interest" description="Disordered" evidence="10">
    <location>
        <begin position="124"/>
        <end position="147"/>
    </location>
</feature>
<dbReference type="FunFam" id="1.10.510.10:FF:000357">
    <property type="entry name" value="Mitogen-activated protein kinase kinase kinase 5"/>
    <property type="match status" value="1"/>
</dbReference>
<gene>
    <name evidence="12" type="ORF">C1H46_012408</name>
</gene>
<feature type="binding site" evidence="9">
    <location>
        <position position="551"/>
    </location>
    <ligand>
        <name>ATP</name>
        <dbReference type="ChEBI" id="CHEBI:30616"/>
    </ligand>
</feature>
<dbReference type="GO" id="GO:0004709">
    <property type="term" value="F:MAP kinase kinase kinase activity"/>
    <property type="evidence" value="ECO:0007669"/>
    <property type="project" value="UniProtKB-EC"/>
</dbReference>
<reference evidence="12 13" key="1">
    <citation type="journal article" date="2019" name="G3 (Bethesda)">
        <title>Sequencing of a Wild Apple (Malus baccata) Genome Unravels the Differences Between Cultivated and Wild Apple Species Regarding Disease Resistance and Cold Tolerance.</title>
        <authorList>
            <person name="Chen X."/>
        </authorList>
    </citation>
    <scope>NUCLEOTIDE SEQUENCE [LARGE SCALE GENOMIC DNA]</scope>
    <source>
        <strain evidence="13">cv. Shandingzi</strain>
        <tissue evidence="12">Leaves</tissue>
    </source>
</reference>
<dbReference type="PROSITE" id="PS00107">
    <property type="entry name" value="PROTEIN_KINASE_ATP"/>
    <property type="match status" value="1"/>
</dbReference>
<keyword evidence="6 9" id="KW-0067">ATP-binding</keyword>
<evidence type="ECO:0000256" key="7">
    <source>
        <dbReference type="ARBA" id="ARBA00047559"/>
    </source>
</evidence>
<feature type="region of interest" description="Disordered" evidence="10">
    <location>
        <begin position="201"/>
        <end position="254"/>
    </location>
</feature>
<feature type="compositionally biased region" description="Low complexity" evidence="10">
    <location>
        <begin position="14"/>
        <end position="25"/>
    </location>
</feature>
<feature type="region of interest" description="Disordered" evidence="10">
    <location>
        <begin position="418"/>
        <end position="471"/>
    </location>
</feature>
<dbReference type="SUPFAM" id="SSF56112">
    <property type="entry name" value="Protein kinase-like (PK-like)"/>
    <property type="match status" value="2"/>
</dbReference>
<feature type="compositionally biased region" description="Polar residues" evidence="10">
    <location>
        <begin position="434"/>
        <end position="454"/>
    </location>
</feature>
<dbReference type="PROSITE" id="PS50011">
    <property type="entry name" value="PROTEIN_KINASE_DOM"/>
    <property type="match status" value="1"/>
</dbReference>
<dbReference type="EC" id="2.7.11.25" evidence="2"/>
<dbReference type="PANTHER" id="PTHR48016">
    <property type="entry name" value="MAP KINASE KINASE KINASE SSK2-RELATED-RELATED"/>
    <property type="match status" value="1"/>
</dbReference>